<dbReference type="PRINTS" id="PR00248">
    <property type="entry name" value="GPCRMGR"/>
</dbReference>
<name>A0A5F8H5L4_MONDO</name>
<dbReference type="InterPro" id="IPR004073">
    <property type="entry name" value="GPCR_3_vmron_rcpt_2"/>
</dbReference>
<dbReference type="CDD" id="cd15283">
    <property type="entry name" value="7tmC_V2R_pheromone"/>
    <property type="match status" value="1"/>
</dbReference>
<dbReference type="Gene3D" id="3.40.50.2300">
    <property type="match status" value="2"/>
</dbReference>
<dbReference type="Pfam" id="PF07562">
    <property type="entry name" value="NCD3G"/>
    <property type="match status" value="1"/>
</dbReference>
<evidence type="ECO:0000256" key="7">
    <source>
        <dbReference type="ARBA" id="ARBA00023040"/>
    </source>
</evidence>
<keyword evidence="4 12" id="KW-0812">Transmembrane</keyword>
<dbReference type="GO" id="GO:0004930">
    <property type="term" value="F:G protein-coupled receptor activity"/>
    <property type="evidence" value="ECO:0000318"/>
    <property type="project" value="GO_Central"/>
</dbReference>
<evidence type="ECO:0000256" key="1">
    <source>
        <dbReference type="ARBA" id="ARBA00004651"/>
    </source>
</evidence>
<evidence type="ECO:0000256" key="3">
    <source>
        <dbReference type="ARBA" id="ARBA00022475"/>
    </source>
</evidence>
<organism evidence="15 16">
    <name type="scientific">Monodelphis domestica</name>
    <name type="common">Gray short-tailed opossum</name>
    <dbReference type="NCBI Taxonomy" id="13616"/>
    <lineage>
        <taxon>Eukaryota</taxon>
        <taxon>Metazoa</taxon>
        <taxon>Chordata</taxon>
        <taxon>Craniata</taxon>
        <taxon>Vertebrata</taxon>
        <taxon>Euteleostomi</taxon>
        <taxon>Mammalia</taxon>
        <taxon>Metatheria</taxon>
        <taxon>Didelphimorphia</taxon>
        <taxon>Didelphidae</taxon>
        <taxon>Monodelphis</taxon>
    </lineage>
</organism>
<feature type="transmembrane region" description="Helical" evidence="12">
    <location>
        <begin position="782"/>
        <end position="802"/>
    </location>
</feature>
<dbReference type="GO" id="GO:0005886">
    <property type="term" value="C:plasma membrane"/>
    <property type="evidence" value="ECO:0000318"/>
    <property type="project" value="GO_Central"/>
</dbReference>
<dbReference type="PANTHER" id="PTHR24061:SF545">
    <property type="entry name" value="VOMERONASAL 2, RECEPTOR 118-RELATED"/>
    <property type="match status" value="1"/>
</dbReference>
<evidence type="ECO:0000256" key="11">
    <source>
        <dbReference type="ARBA" id="ARBA00023224"/>
    </source>
</evidence>
<dbReference type="Proteomes" id="UP000002280">
    <property type="component" value="Chromosome 5"/>
</dbReference>
<proteinExistence type="inferred from homology"/>
<evidence type="ECO:0000256" key="8">
    <source>
        <dbReference type="ARBA" id="ARBA00023136"/>
    </source>
</evidence>
<evidence type="ECO:0000256" key="10">
    <source>
        <dbReference type="ARBA" id="ARBA00023180"/>
    </source>
</evidence>
<evidence type="ECO:0000256" key="6">
    <source>
        <dbReference type="ARBA" id="ARBA00022989"/>
    </source>
</evidence>
<dbReference type="GeneTree" id="ENSGT00940000154249"/>
<keyword evidence="7" id="KW-0297">G-protein coupled receptor</keyword>
<dbReference type="PROSITE" id="PS50259">
    <property type="entry name" value="G_PROTEIN_RECEP_F3_4"/>
    <property type="match status" value="1"/>
</dbReference>
<evidence type="ECO:0000256" key="2">
    <source>
        <dbReference type="ARBA" id="ARBA00007242"/>
    </source>
</evidence>
<evidence type="ECO:0000256" key="12">
    <source>
        <dbReference type="SAM" id="Phobius"/>
    </source>
</evidence>
<feature type="transmembrane region" description="Helical" evidence="12">
    <location>
        <begin position="694"/>
        <end position="719"/>
    </location>
</feature>
<evidence type="ECO:0000313" key="16">
    <source>
        <dbReference type="Proteomes" id="UP000002280"/>
    </source>
</evidence>
<dbReference type="CDD" id="cd06365">
    <property type="entry name" value="PBP1_pheromone_receptor"/>
    <property type="match status" value="1"/>
</dbReference>
<feature type="signal peptide" evidence="13">
    <location>
        <begin position="1"/>
        <end position="28"/>
    </location>
</feature>
<keyword evidence="8 12" id="KW-0472">Membrane</keyword>
<comment type="similarity">
    <text evidence="2">Belongs to the G-protein coupled receptor 3 family.</text>
</comment>
<dbReference type="SUPFAM" id="SSF53822">
    <property type="entry name" value="Periplasmic binding protein-like I"/>
    <property type="match status" value="1"/>
</dbReference>
<dbReference type="FunFam" id="3.40.50.2300:FF:000024">
    <property type="entry name" value="Vomeronasal 2, receptor 73"/>
    <property type="match status" value="1"/>
</dbReference>
<gene>
    <name evidence="15" type="primary">VN2R643</name>
</gene>
<dbReference type="InterPro" id="IPR001828">
    <property type="entry name" value="ANF_lig-bd_rcpt"/>
</dbReference>
<dbReference type="InterPro" id="IPR000337">
    <property type="entry name" value="GPCR_3"/>
</dbReference>
<dbReference type="Gene3D" id="2.10.50.30">
    <property type="entry name" value="GPCR, family 3, nine cysteines domain"/>
    <property type="match status" value="1"/>
</dbReference>
<feature type="transmembrane region" description="Helical" evidence="12">
    <location>
        <begin position="747"/>
        <end position="770"/>
    </location>
</feature>
<reference evidence="15" key="3">
    <citation type="submission" date="2025-09" db="UniProtKB">
        <authorList>
            <consortium name="Ensembl"/>
        </authorList>
    </citation>
    <scope>IDENTIFICATION</scope>
</reference>
<keyword evidence="9" id="KW-0675">Receptor</keyword>
<evidence type="ECO:0000256" key="4">
    <source>
        <dbReference type="ARBA" id="ARBA00022692"/>
    </source>
</evidence>
<dbReference type="InterPro" id="IPR038550">
    <property type="entry name" value="GPCR_3_9-Cys_sf"/>
</dbReference>
<dbReference type="FunFam" id="2.10.50.30:FF:000002">
    <property type="entry name" value="Vomeronasal 2 receptor, h1"/>
    <property type="match status" value="1"/>
</dbReference>
<evidence type="ECO:0000256" key="13">
    <source>
        <dbReference type="SAM" id="SignalP"/>
    </source>
</evidence>
<dbReference type="Pfam" id="PF01094">
    <property type="entry name" value="ANF_receptor"/>
    <property type="match status" value="1"/>
</dbReference>
<dbReference type="PANTHER" id="PTHR24061">
    <property type="entry name" value="CALCIUM-SENSING RECEPTOR-RELATED"/>
    <property type="match status" value="1"/>
</dbReference>
<feature type="transmembrane region" description="Helical" evidence="12">
    <location>
        <begin position="814"/>
        <end position="837"/>
    </location>
</feature>
<evidence type="ECO:0000259" key="14">
    <source>
        <dbReference type="PROSITE" id="PS50259"/>
    </source>
</evidence>
<feature type="transmembrane region" description="Helical" evidence="12">
    <location>
        <begin position="588"/>
        <end position="613"/>
    </location>
</feature>
<dbReference type="InterPro" id="IPR011500">
    <property type="entry name" value="GPCR_3_9-Cys_dom"/>
</dbReference>
<reference evidence="15 16" key="1">
    <citation type="journal article" date="2007" name="Nature">
        <title>Genome of the marsupial Monodelphis domestica reveals innovation in non-coding sequences.</title>
        <authorList>
            <person name="Mikkelsen T.S."/>
            <person name="Wakefield M.J."/>
            <person name="Aken B."/>
            <person name="Amemiya C.T."/>
            <person name="Chang J.L."/>
            <person name="Duke S."/>
            <person name="Garber M."/>
            <person name="Gentles A.J."/>
            <person name="Goodstadt L."/>
            <person name="Heger A."/>
            <person name="Jurka J."/>
            <person name="Kamal M."/>
            <person name="Mauceli E."/>
            <person name="Searle S.M."/>
            <person name="Sharpe T."/>
            <person name="Baker M.L."/>
            <person name="Batzer M.A."/>
            <person name="Benos P.V."/>
            <person name="Belov K."/>
            <person name="Clamp M."/>
            <person name="Cook A."/>
            <person name="Cuff J."/>
            <person name="Das R."/>
            <person name="Davidow L."/>
            <person name="Deakin J.E."/>
            <person name="Fazzari M.J."/>
            <person name="Glass J.L."/>
            <person name="Grabherr M."/>
            <person name="Greally J.M."/>
            <person name="Gu W."/>
            <person name="Hore T.A."/>
            <person name="Huttley G.A."/>
            <person name="Kleber M."/>
            <person name="Jirtle R.L."/>
            <person name="Koina E."/>
            <person name="Lee J.T."/>
            <person name="Mahony S."/>
            <person name="Marra M.A."/>
            <person name="Miller R.D."/>
            <person name="Nicholls R.D."/>
            <person name="Oda M."/>
            <person name="Papenfuss A.T."/>
            <person name="Parra Z.E."/>
            <person name="Pollock D.D."/>
            <person name="Ray D.A."/>
            <person name="Schein J.E."/>
            <person name="Speed T.P."/>
            <person name="Thompson K."/>
            <person name="VandeBerg J.L."/>
            <person name="Wade C.M."/>
            <person name="Walker J.A."/>
            <person name="Waters P.D."/>
            <person name="Webber C."/>
            <person name="Weidman J.R."/>
            <person name="Xie X."/>
            <person name="Zody M.C."/>
            <person name="Baldwin J."/>
            <person name="Abdouelleil A."/>
            <person name="Abdulkadir J."/>
            <person name="Abebe A."/>
            <person name="Abera B."/>
            <person name="Abreu J."/>
            <person name="Acer S.C."/>
            <person name="Aftuck L."/>
            <person name="Alexander A."/>
            <person name="An P."/>
            <person name="Anderson E."/>
            <person name="Anderson S."/>
            <person name="Arachi H."/>
            <person name="Azer M."/>
            <person name="Bachantsang P."/>
            <person name="Barry A."/>
            <person name="Bayul T."/>
            <person name="Berlin A."/>
            <person name="Bessette D."/>
            <person name="Bloom T."/>
            <person name="Bloom T."/>
            <person name="Boguslavskiy L."/>
            <person name="Bonnet C."/>
            <person name="Boukhgalter B."/>
            <person name="Bourzgui I."/>
            <person name="Brown A."/>
            <person name="Cahill P."/>
            <person name="Channer S."/>
            <person name="Cheshatsang Y."/>
            <person name="Chuda L."/>
            <person name="Citroen M."/>
            <person name="Collymore A."/>
            <person name="Cooke P."/>
            <person name="Costello M."/>
            <person name="D'Aco K."/>
            <person name="Daza R."/>
            <person name="De Haan G."/>
            <person name="DeGray S."/>
            <person name="DeMaso C."/>
            <person name="Dhargay N."/>
            <person name="Dooley K."/>
            <person name="Dooley E."/>
            <person name="Doricent M."/>
            <person name="Dorje P."/>
            <person name="Dorjee K."/>
            <person name="Dupes A."/>
            <person name="Elong R."/>
            <person name="Falk J."/>
            <person name="Farina A."/>
            <person name="Faro S."/>
            <person name="Ferguson D."/>
            <person name="Fisher S."/>
            <person name="Foley C.D."/>
            <person name="Franke A."/>
            <person name="Friedrich D."/>
            <person name="Gadbois L."/>
            <person name="Gearin G."/>
            <person name="Gearin C.R."/>
            <person name="Giannoukos G."/>
            <person name="Goode T."/>
            <person name="Graham J."/>
            <person name="Grandbois E."/>
            <person name="Grewal S."/>
            <person name="Gyaltsen K."/>
            <person name="Hafez N."/>
            <person name="Hagos B."/>
            <person name="Hall J."/>
            <person name="Henson C."/>
            <person name="Hollinger A."/>
            <person name="Honan T."/>
            <person name="Huard M.D."/>
            <person name="Hughes L."/>
            <person name="Hurhula B."/>
            <person name="Husby M.E."/>
            <person name="Kamat A."/>
            <person name="Kanga B."/>
            <person name="Kashin S."/>
            <person name="Khazanovich D."/>
            <person name="Kisner P."/>
            <person name="Lance K."/>
            <person name="Lara M."/>
            <person name="Lee W."/>
            <person name="Lennon N."/>
            <person name="Letendre F."/>
            <person name="LeVine R."/>
            <person name="Lipovsky A."/>
            <person name="Liu X."/>
            <person name="Liu J."/>
            <person name="Liu S."/>
            <person name="Lokyitsang T."/>
            <person name="Lokyitsang Y."/>
            <person name="Lubonja R."/>
            <person name="Lui A."/>
            <person name="MacDonald P."/>
            <person name="Magnisalis V."/>
            <person name="Maru K."/>
            <person name="Matthews C."/>
            <person name="McCusker W."/>
            <person name="McDonough S."/>
            <person name="Mehta T."/>
            <person name="Meldrim J."/>
            <person name="Meneus L."/>
            <person name="Mihai O."/>
            <person name="Mihalev A."/>
            <person name="Mihova T."/>
            <person name="Mittelman R."/>
            <person name="Mlenga V."/>
            <person name="Montmayeur A."/>
            <person name="Mulrain L."/>
            <person name="Navidi A."/>
            <person name="Naylor J."/>
            <person name="Negash T."/>
            <person name="Nguyen T."/>
            <person name="Nguyen N."/>
            <person name="Nicol R."/>
            <person name="Norbu C."/>
            <person name="Norbu N."/>
            <person name="Novod N."/>
            <person name="O'Neill B."/>
            <person name="Osman S."/>
            <person name="Markiewicz E."/>
            <person name="Oyono O.L."/>
            <person name="Patti C."/>
            <person name="Phunkhang P."/>
            <person name="Pierre F."/>
            <person name="Priest M."/>
            <person name="Raghuraman S."/>
            <person name="Rege F."/>
            <person name="Reyes R."/>
            <person name="Rise C."/>
            <person name="Rogov P."/>
            <person name="Ross K."/>
            <person name="Ryan E."/>
            <person name="Settipalli S."/>
            <person name="Shea T."/>
            <person name="Sherpa N."/>
            <person name="Shi L."/>
            <person name="Shih D."/>
            <person name="Sparrow T."/>
            <person name="Spaulding J."/>
            <person name="Stalker J."/>
            <person name="Stange-Thomann N."/>
            <person name="Stavropoulos S."/>
            <person name="Stone C."/>
            <person name="Strader C."/>
            <person name="Tesfaye S."/>
            <person name="Thomson T."/>
            <person name="Thoulutsang Y."/>
            <person name="Thoulutsang D."/>
            <person name="Topham K."/>
            <person name="Topping I."/>
            <person name="Tsamla T."/>
            <person name="Vassiliev H."/>
            <person name="Vo A."/>
            <person name="Wangchuk T."/>
            <person name="Wangdi T."/>
            <person name="Weiand M."/>
            <person name="Wilkinson J."/>
            <person name="Wilson A."/>
            <person name="Yadav S."/>
            <person name="Young G."/>
            <person name="Yu Q."/>
            <person name="Zembek L."/>
            <person name="Zhong D."/>
            <person name="Zimmer A."/>
            <person name="Zwirko Z."/>
            <person name="Jaffe D.B."/>
            <person name="Alvarez P."/>
            <person name="Brockman W."/>
            <person name="Butler J."/>
            <person name="Chin C."/>
            <person name="Gnerre S."/>
            <person name="MacCallum I."/>
            <person name="Graves J.A."/>
            <person name="Ponting C.P."/>
            <person name="Breen M."/>
            <person name="Samollow P.B."/>
            <person name="Lander E.S."/>
            <person name="Lindblad-Toh K."/>
        </authorList>
    </citation>
    <scope>NUCLEOTIDE SEQUENCE [LARGE SCALE GENOMIC DNA]</scope>
</reference>
<keyword evidence="10" id="KW-0325">Glycoprotein</keyword>
<evidence type="ECO:0000313" key="15">
    <source>
        <dbReference type="Ensembl" id="ENSMODP00000055250.1"/>
    </source>
</evidence>
<evidence type="ECO:0000256" key="9">
    <source>
        <dbReference type="ARBA" id="ARBA00023170"/>
    </source>
</evidence>
<dbReference type="InterPro" id="IPR017978">
    <property type="entry name" value="GPCR_3_C"/>
</dbReference>
<dbReference type="InterPro" id="IPR000068">
    <property type="entry name" value="GPCR_3_Ca_sens_rcpt-rel"/>
</dbReference>
<keyword evidence="11" id="KW-0807">Transducer</keyword>
<comment type="subcellular location">
    <subcellularLocation>
        <location evidence="1">Cell membrane</location>
        <topology evidence="1">Multi-pass membrane protein</topology>
    </subcellularLocation>
</comment>
<dbReference type="Pfam" id="PF00003">
    <property type="entry name" value="7tm_3"/>
    <property type="match status" value="1"/>
</dbReference>
<keyword evidence="16" id="KW-1185">Reference proteome</keyword>
<protein>
    <submittedName>
        <fullName evidence="15">Vomeronasal 2 receptor 643</fullName>
    </submittedName>
</protein>
<dbReference type="AlphaFoldDB" id="A0A5F8H5L4"/>
<dbReference type="InterPro" id="IPR028082">
    <property type="entry name" value="Peripla_BP_I"/>
</dbReference>
<dbReference type="PRINTS" id="PR01535">
    <property type="entry name" value="VOMERONASL2R"/>
</dbReference>
<dbReference type="Ensembl" id="ENSMODT00000056784.1">
    <property type="protein sequence ID" value="ENSMODP00000055250.1"/>
    <property type="gene ID" value="ENSMODG00000020295.3"/>
</dbReference>
<keyword evidence="5 13" id="KW-0732">Signal</keyword>
<sequence>MGLDKLGFSLSRLLVILLFQFSFSEKHACHFERDYSSTYRKEGSLVTGGFFLFLKAETHIDNFAWIFTFCHFRFMLKHYQHFLTLQFAVDQINKDPHLLPNITLGYQLLNNLHSNKVAVENSLTYLSGRGLTIPNYSCGRQHKSVAVIGGMSSALSMSMATILGLYKVPQITYGPFDPLLVDKIQYPYVYQMGSKESTLHLAVIQLMLHFGWTWVGLLFSDNLRGHQFFHDLEKAMIMHSMCLAFKEKVPENFNQEDGEDVIFFSKIIESSPKVIFIYGNTYSLLEFSIFMTQYILYGKMLVTTISWDISAQNNNKIMSHLHGTIIFSQAKREIPGFRDFLRSINFTANSEDIFLKTFWEVVFHCRLSEESPVKMVYSLCLEGLSLADVPAHDLDTIIMTLSSNIYNEVYLLAHAIHQMLQMEIKETLELGVHPLLSWKLHYYLKCVNPVDGTNDEVRGHESRSMAETYDVLNFQFFPGPKETLVKVGEISPFNKGLIINEEDIAWPEDFPQTPISICSVSCGPGFKKIIREREPICCFECTLCSDREISNQTDAQQCLQCPEDQHPSKERDRCLPKTITYLAYEEPLGMVLASAALGLSLLTVLVLGVFVKHRDTPIVKANNRSLSYTLLISLTLCFLCPLLFIGLPTQATCLLRQISFAVVFTLAIASILAKTLTVVLAFAATKPGSGLRKWLGSTTSYFLICICTLIQMCLCGIWLGTHAPFLERDIHSEASLIVIQCNEGSFFFFYSVLGYMGFLALVSFMMAFLARKLPDTFNEAKYLTFAMLVFCSVWISFLPTYQSTKGKAMVAMEVLSILLSSAGILTCFFAPKCYVILLRSDRNTLEILKNKVSL</sequence>
<feature type="chain" id="PRO_5023826353" evidence="13">
    <location>
        <begin position="29"/>
        <end position="854"/>
    </location>
</feature>
<keyword evidence="3" id="KW-1003">Cell membrane</keyword>
<feature type="domain" description="G-protein coupled receptors family 3 profile" evidence="14">
    <location>
        <begin position="588"/>
        <end position="852"/>
    </location>
</feature>
<dbReference type="InParanoid" id="A0A5F8H5L4"/>
<reference evidence="15" key="2">
    <citation type="submission" date="2025-08" db="UniProtKB">
        <authorList>
            <consortium name="Ensembl"/>
        </authorList>
    </citation>
    <scope>IDENTIFICATION</scope>
</reference>
<feature type="transmembrane region" description="Helical" evidence="12">
    <location>
        <begin position="658"/>
        <end position="682"/>
    </location>
</feature>
<evidence type="ECO:0000256" key="5">
    <source>
        <dbReference type="ARBA" id="ARBA00022729"/>
    </source>
</evidence>
<keyword evidence="6 12" id="KW-1133">Transmembrane helix</keyword>
<accession>A0A5F8H5L4</accession>
<feature type="transmembrane region" description="Helical" evidence="12">
    <location>
        <begin position="625"/>
        <end position="646"/>
    </location>
</feature>